<dbReference type="SUPFAM" id="SSF52540">
    <property type="entry name" value="P-loop containing nucleoside triphosphate hydrolases"/>
    <property type="match status" value="2"/>
</dbReference>
<keyword evidence="3" id="KW-0547">Nucleotide-binding</keyword>
<dbReference type="PROSITE" id="PS00211">
    <property type="entry name" value="ABC_TRANSPORTER_1"/>
    <property type="match status" value="1"/>
</dbReference>
<dbReference type="PROSITE" id="PS50893">
    <property type="entry name" value="ABC_TRANSPORTER_2"/>
    <property type="match status" value="2"/>
</dbReference>
<dbReference type="GO" id="GO:0005524">
    <property type="term" value="F:ATP binding"/>
    <property type="evidence" value="ECO:0007669"/>
    <property type="project" value="UniProtKB-KW"/>
</dbReference>
<dbReference type="EMBL" id="CP074133">
    <property type="protein sequence ID" value="QUX24264.1"/>
    <property type="molecule type" value="Genomic_DNA"/>
</dbReference>
<dbReference type="SMART" id="SM00382">
    <property type="entry name" value="AAA"/>
    <property type="match status" value="2"/>
</dbReference>
<dbReference type="CDD" id="cd03225">
    <property type="entry name" value="ABC_cobalt_CbiO_domain1"/>
    <property type="match status" value="2"/>
</dbReference>
<comment type="similarity">
    <text evidence="1">Belongs to the ABC transporter superfamily.</text>
</comment>
<dbReference type="PANTHER" id="PTHR43553">
    <property type="entry name" value="HEAVY METAL TRANSPORTER"/>
    <property type="match status" value="1"/>
</dbReference>
<feature type="compositionally biased region" description="Basic residues" evidence="5">
    <location>
        <begin position="20"/>
        <end position="30"/>
    </location>
</feature>
<dbReference type="Pfam" id="PF00005">
    <property type="entry name" value="ABC_tran"/>
    <property type="match status" value="2"/>
</dbReference>
<dbReference type="Gene3D" id="3.40.50.300">
    <property type="entry name" value="P-loop containing nucleotide triphosphate hydrolases"/>
    <property type="match status" value="2"/>
</dbReference>
<dbReference type="InterPro" id="IPR050095">
    <property type="entry name" value="ECF_ABC_transporter_ATP-bd"/>
</dbReference>
<evidence type="ECO:0000256" key="4">
    <source>
        <dbReference type="ARBA" id="ARBA00022840"/>
    </source>
</evidence>
<evidence type="ECO:0000256" key="3">
    <source>
        <dbReference type="ARBA" id="ARBA00022741"/>
    </source>
</evidence>
<organism evidence="7 8">
    <name type="scientific">Nocardiopsis changdeensis</name>
    <dbReference type="NCBI Taxonomy" id="2831969"/>
    <lineage>
        <taxon>Bacteria</taxon>
        <taxon>Bacillati</taxon>
        <taxon>Actinomycetota</taxon>
        <taxon>Actinomycetes</taxon>
        <taxon>Streptosporangiales</taxon>
        <taxon>Nocardiopsidaceae</taxon>
        <taxon>Nocardiopsis</taxon>
    </lineage>
</organism>
<protein>
    <submittedName>
        <fullName evidence="7">ATP-binding cassette domain-containing protein</fullName>
    </submittedName>
</protein>
<sequence>MAARLHRPVRAAVPVDRGVGRGHRAGRRGHGGPVRRPLPARARRPGRPGRGGAAVSGGDPAAPAVEVQGLRFRYPGAARDTLTGVDLRVERGDITAVIGGNGSGKTTLCKTFNGLVPHYWSGDFDGTVRVCGTDTRTASVAALSHLVGYVYQDFGNQLVRPTVRDEVSFAPVNFGLADHAERTEEAMELLGLAHLADRFTWQLSGGQQHLVALASVLALRPEVVVVDEPVAELDPVRAERIYEALTDLNARRGTTVVVIEHHAEFVARYARSVVLMAEGAPVWHLPVREALERHDELDRHGIPAPQIARAVRALAPGAPVPLTVPEAARALRGVPLGGAAPAPPAPPPGEAVAELSGVHHGYREVGGGLTQVLRGVDLTLGAGERVALVGGNGAGKSTLLRLLTGLKVPRAGTVRVEGVDTRTVRPADLAHRVCHLYQRPEQMFLKDSVREDIAMFPAARGVPDTDALVDTILERIRLTGLADRDGRLLSGGQQRRATLGIGLGVRPALLLLDEPTSSLDTASRDAVIAMLDALADTIRCTVVATHDMHLVATWAQRVVVLDGGRIAADTAPAALFSDPGLMAAAGLVPPQVVRLGLELGLEPPPLSVADLLGRRPITEGTADGRR</sequence>
<name>A0ABX8BQA7_9ACTN</name>
<evidence type="ECO:0000313" key="8">
    <source>
        <dbReference type="Proteomes" id="UP000676079"/>
    </source>
</evidence>
<dbReference type="InterPro" id="IPR015856">
    <property type="entry name" value="ABC_transpr_CbiO/EcfA_su"/>
</dbReference>
<dbReference type="InterPro" id="IPR017871">
    <property type="entry name" value="ABC_transporter-like_CS"/>
</dbReference>
<proteinExistence type="inferred from homology"/>
<evidence type="ECO:0000256" key="1">
    <source>
        <dbReference type="ARBA" id="ARBA00005417"/>
    </source>
</evidence>
<evidence type="ECO:0000313" key="7">
    <source>
        <dbReference type="EMBL" id="QUX24264.1"/>
    </source>
</evidence>
<dbReference type="InterPro" id="IPR027417">
    <property type="entry name" value="P-loop_NTPase"/>
</dbReference>
<feature type="region of interest" description="Disordered" evidence="5">
    <location>
        <begin position="1"/>
        <end position="61"/>
    </location>
</feature>
<accession>A0ABX8BQA7</accession>
<evidence type="ECO:0000256" key="2">
    <source>
        <dbReference type="ARBA" id="ARBA00022448"/>
    </source>
</evidence>
<keyword evidence="4 7" id="KW-0067">ATP-binding</keyword>
<dbReference type="InterPro" id="IPR003593">
    <property type="entry name" value="AAA+_ATPase"/>
</dbReference>
<evidence type="ECO:0000259" key="6">
    <source>
        <dbReference type="PROSITE" id="PS50893"/>
    </source>
</evidence>
<feature type="domain" description="ABC transporter" evidence="6">
    <location>
        <begin position="65"/>
        <end position="303"/>
    </location>
</feature>
<keyword evidence="2" id="KW-0813">Transport</keyword>
<feature type="domain" description="ABC transporter" evidence="6">
    <location>
        <begin position="353"/>
        <end position="588"/>
    </location>
</feature>
<dbReference type="InterPro" id="IPR003439">
    <property type="entry name" value="ABC_transporter-like_ATP-bd"/>
</dbReference>
<gene>
    <name evidence="7" type="ORF">KGD84_08225</name>
</gene>
<keyword evidence="8" id="KW-1185">Reference proteome</keyword>
<evidence type="ECO:0000256" key="5">
    <source>
        <dbReference type="SAM" id="MobiDB-lite"/>
    </source>
</evidence>
<reference evidence="7 8" key="1">
    <citation type="submission" date="2021-05" db="EMBL/GenBank/DDBJ databases">
        <title>Direct Submission.</title>
        <authorList>
            <person name="Li K."/>
            <person name="Gao J."/>
        </authorList>
    </citation>
    <scope>NUCLEOTIDE SEQUENCE [LARGE SCALE GENOMIC DNA]</scope>
    <source>
        <strain evidence="7 8">Mg02</strain>
    </source>
</reference>
<dbReference type="Proteomes" id="UP000676079">
    <property type="component" value="Chromosome"/>
</dbReference>
<dbReference type="PANTHER" id="PTHR43553:SF24">
    <property type="entry name" value="ENERGY-COUPLING FACTOR TRANSPORTER ATP-BINDING PROTEIN ECFA1"/>
    <property type="match status" value="1"/>
</dbReference>